<reference evidence="2" key="1">
    <citation type="submission" date="2013-07" db="EMBL/GenBank/DDBJ databases">
        <title>The Genome Sequence of Cryptococcus dejecticola CBS10117.</title>
        <authorList>
            <consortium name="The Broad Institute Genome Sequencing Platform"/>
            <person name="Cuomo C."/>
            <person name="Litvintseva A."/>
            <person name="Chen Y."/>
            <person name="Heitman J."/>
            <person name="Sun S."/>
            <person name="Springer D."/>
            <person name="Dromer F."/>
            <person name="Young S.K."/>
            <person name="Zeng Q."/>
            <person name="Gargeya S."/>
            <person name="Fitzgerald M."/>
            <person name="Abouelleil A."/>
            <person name="Alvarado L."/>
            <person name="Berlin A.M."/>
            <person name="Chapman S.B."/>
            <person name="Dewar J."/>
            <person name="Goldberg J."/>
            <person name="Griggs A."/>
            <person name="Gujja S."/>
            <person name="Hansen M."/>
            <person name="Howarth C."/>
            <person name="Imamovic A."/>
            <person name="Larimer J."/>
            <person name="McCowan C."/>
            <person name="Murphy C."/>
            <person name="Pearson M."/>
            <person name="Priest M."/>
            <person name="Roberts A."/>
            <person name="Saif S."/>
            <person name="Shea T."/>
            <person name="Sykes S."/>
            <person name="Wortman J."/>
            <person name="Nusbaum C."/>
            <person name="Birren B."/>
        </authorList>
    </citation>
    <scope>NUCLEOTIDE SEQUENCE [LARGE SCALE GENOMIC DNA]</scope>
    <source>
        <strain evidence="2">CBS 10117</strain>
    </source>
</reference>
<evidence type="ECO:0000313" key="2">
    <source>
        <dbReference type="EMBL" id="OBR84826.1"/>
    </source>
</evidence>
<dbReference type="Proteomes" id="UP000078595">
    <property type="component" value="Chromosome 5"/>
</dbReference>
<dbReference type="KEGG" id="kdj:28967846"/>
<sequence length="252" mass="27358">MLVSLLHALTICLLAVGVLGSPMPTEINGDTNAARLARGLPLKKPARTFDPSRTVARRQEPSGATQTGVFVISDRTPTRKRGPDPTVYVGYSTSDETFVPTTDITNAQIFKIPGSGPFSAQNIQWYDPDHKVWQYLTVVSVYTGAVSGEDVVLLAPSQDGYSVDLKSSNHLSVNWPKKTGPGMFNAELYTGVLTGGSVPYIVGASSYGDVTDAMVDVKPVTLTFMRNVRRYRYILNLSAFFLQIFDPTSASN</sequence>
<organism evidence="2">
    <name type="scientific">Kwoniella dejecticola CBS 10117</name>
    <dbReference type="NCBI Taxonomy" id="1296121"/>
    <lineage>
        <taxon>Eukaryota</taxon>
        <taxon>Fungi</taxon>
        <taxon>Dikarya</taxon>
        <taxon>Basidiomycota</taxon>
        <taxon>Agaricomycotina</taxon>
        <taxon>Tremellomycetes</taxon>
        <taxon>Tremellales</taxon>
        <taxon>Cryptococcaceae</taxon>
        <taxon>Kwoniella</taxon>
    </lineage>
</organism>
<name>A0A1A6A444_9TREE</name>
<evidence type="ECO:0000313" key="4">
    <source>
        <dbReference type="Proteomes" id="UP000078595"/>
    </source>
</evidence>
<evidence type="ECO:0008006" key="5">
    <source>
        <dbReference type="Google" id="ProtNLM"/>
    </source>
</evidence>
<dbReference type="VEuPathDB" id="FungiDB:I303_04147"/>
<feature type="signal peptide" evidence="1">
    <location>
        <begin position="1"/>
        <end position="20"/>
    </location>
</feature>
<protein>
    <recommendedName>
        <fullName evidence="5">Peptidase A1 domain-containing protein</fullName>
    </recommendedName>
</protein>
<dbReference type="AlphaFoldDB" id="A0A1A6A444"/>
<accession>A0A1A6A444</accession>
<dbReference type="EMBL" id="KI894031">
    <property type="protein sequence ID" value="OBR84826.1"/>
    <property type="molecule type" value="Genomic_DNA"/>
</dbReference>
<proteinExistence type="predicted"/>
<feature type="chain" id="PRO_5008342088" description="Peptidase A1 domain-containing protein" evidence="1">
    <location>
        <begin position="21"/>
        <end position="252"/>
    </location>
</feature>
<dbReference type="RefSeq" id="XP_018262668.1">
    <property type="nucleotide sequence ID" value="XM_018407457.1"/>
</dbReference>
<reference evidence="3" key="2">
    <citation type="submission" date="2013-07" db="EMBL/GenBank/DDBJ databases">
        <authorList>
            <consortium name="The Broad Institute Genome Sequencing Platform"/>
            <person name="Cuomo C."/>
            <person name="Litvintseva A."/>
            <person name="Chen Y."/>
            <person name="Heitman J."/>
            <person name="Sun S."/>
            <person name="Springer D."/>
            <person name="Dromer F."/>
            <person name="Young S.K."/>
            <person name="Zeng Q."/>
            <person name="Gargeya S."/>
            <person name="Fitzgerald M."/>
            <person name="Abouelleil A."/>
            <person name="Alvarado L."/>
            <person name="Berlin A.M."/>
            <person name="Chapman S.B."/>
            <person name="Dewar J."/>
            <person name="Goldberg J."/>
            <person name="Griggs A."/>
            <person name="Gujja S."/>
            <person name="Hansen M."/>
            <person name="Howarth C."/>
            <person name="Imamovic A."/>
            <person name="Larimer J."/>
            <person name="McCowan C."/>
            <person name="Murphy C."/>
            <person name="Pearson M."/>
            <person name="Priest M."/>
            <person name="Roberts A."/>
            <person name="Saif S."/>
            <person name="Shea T."/>
            <person name="Sykes S."/>
            <person name="Wortman J."/>
            <person name="Nusbaum C."/>
            <person name="Birren B."/>
        </authorList>
    </citation>
    <scope>NUCLEOTIDE SEQUENCE</scope>
    <source>
        <strain evidence="3">CBS 10117</strain>
    </source>
</reference>
<keyword evidence="1" id="KW-0732">Signal</keyword>
<dbReference type="GeneID" id="28967846"/>
<reference evidence="3" key="3">
    <citation type="submission" date="2024-02" db="EMBL/GenBank/DDBJ databases">
        <title>Comparative genomics of Cryptococcus and Kwoniella reveals pathogenesis evolution and contrasting modes of karyotype evolution via chromosome fusion or intercentromeric recombination.</title>
        <authorList>
            <person name="Coelho M.A."/>
            <person name="David-Palma M."/>
            <person name="Shea T."/>
            <person name="Bowers K."/>
            <person name="McGinley-Smith S."/>
            <person name="Mohammad A.W."/>
            <person name="Gnirke A."/>
            <person name="Yurkov A.M."/>
            <person name="Nowrousian M."/>
            <person name="Sun S."/>
            <person name="Cuomo C.A."/>
            <person name="Heitman J."/>
        </authorList>
    </citation>
    <scope>NUCLEOTIDE SEQUENCE</scope>
    <source>
        <strain evidence="3">CBS 10117</strain>
    </source>
</reference>
<dbReference type="OrthoDB" id="4584900at2759"/>
<dbReference type="EMBL" id="CP144534">
    <property type="protein sequence ID" value="WWC62273.1"/>
    <property type="molecule type" value="Genomic_DNA"/>
</dbReference>
<evidence type="ECO:0000256" key="1">
    <source>
        <dbReference type="SAM" id="SignalP"/>
    </source>
</evidence>
<evidence type="ECO:0000313" key="3">
    <source>
        <dbReference type="EMBL" id="WWC62273.1"/>
    </source>
</evidence>
<keyword evidence="4" id="KW-1185">Reference proteome</keyword>
<gene>
    <name evidence="2" type="ORF">I303_04147</name>
    <name evidence="3" type="ORF">I303_104869</name>
</gene>